<evidence type="ECO:0000313" key="1">
    <source>
        <dbReference type="EMBL" id="QRD05319.1"/>
    </source>
</evidence>
<proteinExistence type="predicted"/>
<accession>A0A7U2I8S0</accession>
<sequence length="93" mass="10416">MTAQSAFRFLDFPSELQIKIYDVINTGNSVPMPMFKGLSWSCRQVKDEMHYEGTQEMESMVTATATSGALDLDLTLYDDFEGVHEVVAAVNML</sequence>
<reference evidence="2" key="1">
    <citation type="journal article" date="2021" name="BMC Genomics">
        <title>Chromosome-level genome assembly and manually-curated proteome of model necrotroph Parastagonospora nodorum Sn15 reveals a genome-wide trove of candidate effector homologs, and redundancy of virulence-related functions within an accessory chromosome.</title>
        <authorList>
            <person name="Bertazzoni S."/>
            <person name="Jones D.A.B."/>
            <person name="Phan H.T."/>
            <person name="Tan K.-C."/>
            <person name="Hane J.K."/>
        </authorList>
    </citation>
    <scope>NUCLEOTIDE SEQUENCE [LARGE SCALE GENOMIC DNA]</scope>
    <source>
        <strain evidence="2">SN15 / ATCC MYA-4574 / FGSC 10173)</strain>
    </source>
</reference>
<gene>
    <name evidence="1" type="ORF">JI435_444280</name>
</gene>
<dbReference type="Proteomes" id="UP000663193">
    <property type="component" value="Chromosome 18"/>
</dbReference>
<protein>
    <recommendedName>
        <fullName evidence="3">F-box domain-containing protein</fullName>
    </recommendedName>
</protein>
<organism evidence="1 2">
    <name type="scientific">Phaeosphaeria nodorum (strain SN15 / ATCC MYA-4574 / FGSC 10173)</name>
    <name type="common">Glume blotch fungus</name>
    <name type="synonym">Parastagonospora nodorum</name>
    <dbReference type="NCBI Taxonomy" id="321614"/>
    <lineage>
        <taxon>Eukaryota</taxon>
        <taxon>Fungi</taxon>
        <taxon>Dikarya</taxon>
        <taxon>Ascomycota</taxon>
        <taxon>Pezizomycotina</taxon>
        <taxon>Dothideomycetes</taxon>
        <taxon>Pleosporomycetidae</taxon>
        <taxon>Pleosporales</taxon>
        <taxon>Pleosporineae</taxon>
        <taxon>Phaeosphaeriaceae</taxon>
        <taxon>Parastagonospora</taxon>
    </lineage>
</organism>
<evidence type="ECO:0008006" key="3">
    <source>
        <dbReference type="Google" id="ProtNLM"/>
    </source>
</evidence>
<dbReference type="EMBL" id="CP069040">
    <property type="protein sequence ID" value="QRD05319.1"/>
    <property type="molecule type" value="Genomic_DNA"/>
</dbReference>
<dbReference type="KEGG" id="pno:SNOG_11215"/>
<dbReference type="RefSeq" id="XP_001801458.1">
    <property type="nucleotide sequence ID" value="XM_001801406.1"/>
</dbReference>
<keyword evidence="2" id="KW-1185">Reference proteome</keyword>
<evidence type="ECO:0000313" key="2">
    <source>
        <dbReference type="Proteomes" id="UP000663193"/>
    </source>
</evidence>
<dbReference type="AlphaFoldDB" id="A0A7U2I8S0"/>
<name>A0A7U2I8S0_PHANO</name>
<dbReference type="VEuPathDB" id="FungiDB:JI435_444280"/>